<evidence type="ECO:0000256" key="1">
    <source>
        <dbReference type="SAM" id="MobiDB-lite"/>
    </source>
</evidence>
<dbReference type="HOGENOM" id="CLU_1796255_0_0_1"/>
<evidence type="ECO:0000313" key="3">
    <source>
        <dbReference type="Proteomes" id="UP000001056"/>
    </source>
</evidence>
<feature type="region of interest" description="Disordered" evidence="1">
    <location>
        <begin position="1"/>
        <end position="89"/>
    </location>
</feature>
<feature type="compositionally biased region" description="Basic residues" evidence="1">
    <location>
        <begin position="51"/>
        <end position="63"/>
    </location>
</feature>
<dbReference type="EMBL" id="CH408032">
    <property type="protein sequence ID" value="EAQ88453.1"/>
    <property type="molecule type" value="Genomic_DNA"/>
</dbReference>
<keyword evidence="3" id="KW-1185">Reference proteome</keyword>
<protein>
    <submittedName>
        <fullName evidence="2">Uncharacterized protein</fullName>
    </submittedName>
</protein>
<organism evidence="2 3">
    <name type="scientific">Chaetomium globosum (strain ATCC 6205 / CBS 148.51 / DSM 1962 / NBRC 6347 / NRRL 1970)</name>
    <name type="common">Soil fungus</name>
    <dbReference type="NCBI Taxonomy" id="306901"/>
    <lineage>
        <taxon>Eukaryota</taxon>
        <taxon>Fungi</taxon>
        <taxon>Dikarya</taxon>
        <taxon>Ascomycota</taxon>
        <taxon>Pezizomycotina</taxon>
        <taxon>Sordariomycetes</taxon>
        <taxon>Sordariomycetidae</taxon>
        <taxon>Sordariales</taxon>
        <taxon>Chaetomiaceae</taxon>
        <taxon>Chaetomium</taxon>
    </lineage>
</organism>
<dbReference type="VEuPathDB" id="FungiDB:CHGG_05072"/>
<accession>Q2GZH4</accession>
<feature type="compositionally biased region" description="Polar residues" evidence="1">
    <location>
        <begin position="76"/>
        <end position="85"/>
    </location>
</feature>
<reference evidence="3" key="1">
    <citation type="journal article" date="2015" name="Genome Announc.">
        <title>Draft genome sequence of the cellulolytic fungus Chaetomium globosum.</title>
        <authorList>
            <person name="Cuomo C.A."/>
            <person name="Untereiner W.A."/>
            <person name="Ma L.-J."/>
            <person name="Grabherr M."/>
            <person name="Birren B.W."/>
        </authorList>
    </citation>
    <scope>NUCLEOTIDE SEQUENCE [LARGE SCALE GENOMIC DNA]</scope>
    <source>
        <strain evidence="3">ATCC 6205 / CBS 148.51 / DSM 1962 / NBRC 6347 / NRRL 1970</strain>
    </source>
</reference>
<dbReference type="Proteomes" id="UP000001056">
    <property type="component" value="Unassembled WGS sequence"/>
</dbReference>
<dbReference type="GeneID" id="4392271"/>
<name>Q2GZH4_CHAGB</name>
<feature type="compositionally biased region" description="Basic and acidic residues" evidence="1">
    <location>
        <begin position="11"/>
        <end position="20"/>
    </location>
</feature>
<dbReference type="RefSeq" id="XP_001224286.1">
    <property type="nucleotide sequence ID" value="XM_001224285.1"/>
</dbReference>
<evidence type="ECO:0000313" key="2">
    <source>
        <dbReference type="EMBL" id="EAQ88453.1"/>
    </source>
</evidence>
<dbReference type="AlphaFoldDB" id="Q2GZH4"/>
<proteinExistence type="predicted"/>
<feature type="compositionally biased region" description="Polar residues" evidence="1">
    <location>
        <begin position="25"/>
        <end position="34"/>
    </location>
</feature>
<dbReference type="InParanoid" id="Q2GZH4"/>
<gene>
    <name evidence="2" type="ORF">CHGG_05072</name>
</gene>
<sequence>MSMVSGFGNGVDRKGSDVRSVRCQIENTPRSSRSGEIPPRQPDPRMVTRCMMRRPLIRKRPASRRGGLWGKGGQTEPLQLSSTHGQPAHGGWCASCISGDPTRSRGCCVPPRIFAGANRDWRTSHPEIAALGRLPLPLFAQTLR</sequence>